<keyword evidence="15" id="KW-1185">Reference proteome</keyword>
<feature type="transmembrane region" description="Helical" evidence="11">
    <location>
        <begin position="166"/>
        <end position="184"/>
    </location>
</feature>
<dbReference type="InterPro" id="IPR003594">
    <property type="entry name" value="HATPase_dom"/>
</dbReference>
<evidence type="ECO:0000256" key="3">
    <source>
        <dbReference type="ARBA" id="ARBA00012438"/>
    </source>
</evidence>
<name>A0A7W2EKL6_9BURK</name>
<dbReference type="InterPro" id="IPR050428">
    <property type="entry name" value="TCS_sensor_his_kinase"/>
</dbReference>
<dbReference type="InterPro" id="IPR036097">
    <property type="entry name" value="HisK_dim/P_sf"/>
</dbReference>
<evidence type="ECO:0000313" key="14">
    <source>
        <dbReference type="EMBL" id="MBA5607527.1"/>
    </source>
</evidence>
<comment type="catalytic activity">
    <reaction evidence="1">
        <text>ATP + protein L-histidine = ADP + protein N-phospho-L-histidine.</text>
        <dbReference type="EC" id="2.7.13.3"/>
    </reaction>
</comment>
<evidence type="ECO:0000259" key="13">
    <source>
        <dbReference type="PROSITE" id="PS50885"/>
    </source>
</evidence>
<keyword evidence="4" id="KW-0597">Phosphoprotein</keyword>
<dbReference type="InterPro" id="IPR003660">
    <property type="entry name" value="HAMP_dom"/>
</dbReference>
<comment type="caution">
    <text evidence="14">The sequence shown here is derived from an EMBL/GenBank/DDBJ whole genome shotgun (WGS) entry which is preliminary data.</text>
</comment>
<dbReference type="InterPro" id="IPR005467">
    <property type="entry name" value="His_kinase_dom"/>
</dbReference>
<dbReference type="GO" id="GO:0005524">
    <property type="term" value="F:ATP binding"/>
    <property type="evidence" value="ECO:0007669"/>
    <property type="project" value="UniProtKB-KW"/>
</dbReference>
<sequence length="449" mass="47562">MRSLAAALLLGLVLSLAAMYAVQRTVVGATMQTVMREYIAGELAQDADELYGGLTPLPDQPLQLAIRHFDPAFLSPASGRYFQIIVDGRPAFGSPSLGGATLVVAAQPSGGRAVTLTAGPAGRQLLQSASGYTVDGHAVTIAVASDVLPIDTALAELMTRYTRASLLMFALLVLVQAAIVRWALLPLDRVRADVGRLERGDIDQLGERVPAEVLPLVRELNRLLALLTQRLQRSRAALGNLAHALKTPLAVLTHMAEGERGQHDPRLAEQMLAQLDQLRQRIDSELRRARVAGAANAGVAVDLATEIEALAATLRMLYRARGLTLRCELEPGLRLRCDREDLLELAGNLLDNACKWARGQVLVRVAASASGAIALTVEDDGPGCPEADLQRLARRGVRLDEDTAGHGLGLSIAAGIAASYGATLHYGRSPALGGFLASVSFPASDAAAR</sequence>
<evidence type="ECO:0000256" key="1">
    <source>
        <dbReference type="ARBA" id="ARBA00000085"/>
    </source>
</evidence>
<dbReference type="InterPro" id="IPR036890">
    <property type="entry name" value="HATPase_C_sf"/>
</dbReference>
<dbReference type="Gene3D" id="1.10.287.130">
    <property type="match status" value="1"/>
</dbReference>
<evidence type="ECO:0000259" key="12">
    <source>
        <dbReference type="PROSITE" id="PS50109"/>
    </source>
</evidence>
<keyword evidence="7" id="KW-0418">Kinase</keyword>
<evidence type="ECO:0000256" key="9">
    <source>
        <dbReference type="ARBA" id="ARBA00023012"/>
    </source>
</evidence>
<dbReference type="InterPro" id="IPR004358">
    <property type="entry name" value="Sig_transdc_His_kin-like_C"/>
</dbReference>
<evidence type="ECO:0000256" key="2">
    <source>
        <dbReference type="ARBA" id="ARBA00004370"/>
    </source>
</evidence>
<dbReference type="PANTHER" id="PTHR45436:SF5">
    <property type="entry name" value="SENSOR HISTIDINE KINASE TRCS"/>
    <property type="match status" value="1"/>
</dbReference>
<keyword evidence="10 11" id="KW-0472">Membrane</keyword>
<dbReference type="InterPro" id="IPR003661">
    <property type="entry name" value="HisK_dim/P_dom"/>
</dbReference>
<evidence type="ECO:0000256" key="5">
    <source>
        <dbReference type="ARBA" id="ARBA00022679"/>
    </source>
</evidence>
<gene>
    <name evidence="14" type="ORF">H3H36_19405</name>
</gene>
<dbReference type="SUPFAM" id="SSF55874">
    <property type="entry name" value="ATPase domain of HSP90 chaperone/DNA topoisomerase II/histidine kinase"/>
    <property type="match status" value="1"/>
</dbReference>
<evidence type="ECO:0000256" key="4">
    <source>
        <dbReference type="ARBA" id="ARBA00022553"/>
    </source>
</evidence>
<evidence type="ECO:0000256" key="7">
    <source>
        <dbReference type="ARBA" id="ARBA00022777"/>
    </source>
</evidence>
<proteinExistence type="predicted"/>
<dbReference type="Gene3D" id="3.30.565.10">
    <property type="entry name" value="Histidine kinase-like ATPase, C-terminal domain"/>
    <property type="match status" value="1"/>
</dbReference>
<dbReference type="PRINTS" id="PR00344">
    <property type="entry name" value="BCTRLSENSOR"/>
</dbReference>
<organism evidence="14 15">
    <name type="scientific">Rugamonas fusca</name>
    <dbReference type="NCBI Taxonomy" id="2758568"/>
    <lineage>
        <taxon>Bacteria</taxon>
        <taxon>Pseudomonadati</taxon>
        <taxon>Pseudomonadota</taxon>
        <taxon>Betaproteobacteria</taxon>
        <taxon>Burkholderiales</taxon>
        <taxon>Oxalobacteraceae</taxon>
        <taxon>Telluria group</taxon>
        <taxon>Rugamonas</taxon>
    </lineage>
</organism>
<evidence type="ECO:0000256" key="10">
    <source>
        <dbReference type="ARBA" id="ARBA00023136"/>
    </source>
</evidence>
<dbReference type="PROSITE" id="PS50109">
    <property type="entry name" value="HIS_KIN"/>
    <property type="match status" value="1"/>
</dbReference>
<dbReference type="EC" id="2.7.13.3" evidence="3"/>
<keyword evidence="5" id="KW-0808">Transferase</keyword>
<keyword evidence="14" id="KW-0547">Nucleotide-binding</keyword>
<keyword evidence="14" id="KW-0067">ATP-binding</keyword>
<feature type="domain" description="Histidine kinase" evidence="12">
    <location>
        <begin position="240"/>
        <end position="445"/>
    </location>
</feature>
<keyword evidence="8 11" id="KW-1133">Transmembrane helix</keyword>
<dbReference type="GO" id="GO:0005886">
    <property type="term" value="C:plasma membrane"/>
    <property type="evidence" value="ECO:0007669"/>
    <property type="project" value="TreeGrafter"/>
</dbReference>
<feature type="domain" description="HAMP" evidence="13">
    <location>
        <begin position="181"/>
        <end position="232"/>
    </location>
</feature>
<dbReference type="GO" id="GO:0000155">
    <property type="term" value="F:phosphorelay sensor kinase activity"/>
    <property type="evidence" value="ECO:0007669"/>
    <property type="project" value="InterPro"/>
</dbReference>
<dbReference type="CDD" id="cd00082">
    <property type="entry name" value="HisKA"/>
    <property type="match status" value="1"/>
</dbReference>
<protein>
    <recommendedName>
        <fullName evidence="3">histidine kinase</fullName>
        <ecNumber evidence="3">2.7.13.3</ecNumber>
    </recommendedName>
</protein>
<dbReference type="EMBL" id="JACEZS010000018">
    <property type="protein sequence ID" value="MBA5607527.1"/>
    <property type="molecule type" value="Genomic_DNA"/>
</dbReference>
<evidence type="ECO:0000256" key="11">
    <source>
        <dbReference type="SAM" id="Phobius"/>
    </source>
</evidence>
<dbReference type="RefSeq" id="WP_182219734.1">
    <property type="nucleotide sequence ID" value="NZ_JACEZS010000018.1"/>
</dbReference>
<evidence type="ECO:0000256" key="8">
    <source>
        <dbReference type="ARBA" id="ARBA00022989"/>
    </source>
</evidence>
<dbReference type="Proteomes" id="UP000566711">
    <property type="component" value="Unassembled WGS sequence"/>
</dbReference>
<dbReference type="Pfam" id="PF02518">
    <property type="entry name" value="HATPase_c"/>
    <property type="match status" value="1"/>
</dbReference>
<keyword evidence="9" id="KW-0902">Two-component regulatory system</keyword>
<dbReference type="AlphaFoldDB" id="A0A7W2EKL6"/>
<evidence type="ECO:0000313" key="15">
    <source>
        <dbReference type="Proteomes" id="UP000566711"/>
    </source>
</evidence>
<dbReference type="SMART" id="SM00387">
    <property type="entry name" value="HATPase_c"/>
    <property type="match status" value="1"/>
</dbReference>
<accession>A0A7W2EKL6</accession>
<reference evidence="14 15" key="1">
    <citation type="submission" date="2020-07" db="EMBL/GenBank/DDBJ databases">
        <title>Novel species isolated from subtropical streams in China.</title>
        <authorList>
            <person name="Lu H."/>
        </authorList>
    </citation>
    <scope>NUCLEOTIDE SEQUENCE [LARGE SCALE GENOMIC DNA]</scope>
    <source>
        <strain evidence="14 15">FT3S</strain>
    </source>
</reference>
<dbReference type="PANTHER" id="PTHR45436">
    <property type="entry name" value="SENSOR HISTIDINE KINASE YKOH"/>
    <property type="match status" value="1"/>
</dbReference>
<dbReference type="SUPFAM" id="SSF47384">
    <property type="entry name" value="Homodimeric domain of signal transducing histidine kinase"/>
    <property type="match status" value="1"/>
</dbReference>
<dbReference type="PROSITE" id="PS50885">
    <property type="entry name" value="HAMP"/>
    <property type="match status" value="1"/>
</dbReference>
<evidence type="ECO:0000256" key="6">
    <source>
        <dbReference type="ARBA" id="ARBA00022692"/>
    </source>
</evidence>
<comment type="subcellular location">
    <subcellularLocation>
        <location evidence="2">Membrane</location>
    </subcellularLocation>
</comment>
<keyword evidence="6 11" id="KW-0812">Transmembrane</keyword>